<sequence length="74" mass="8453">MASSAEEPRRIDILAYSKRVPDAYQEDRRSVYWVDSEPPKPGKNGVTVVGKFIYRKSSVMIIVVTNRMSTALKY</sequence>
<organism evidence="1 2">
    <name type="scientific">Tegillarca granosa</name>
    <name type="common">Malaysian cockle</name>
    <name type="synonym">Anadara granosa</name>
    <dbReference type="NCBI Taxonomy" id="220873"/>
    <lineage>
        <taxon>Eukaryota</taxon>
        <taxon>Metazoa</taxon>
        <taxon>Spiralia</taxon>
        <taxon>Lophotrochozoa</taxon>
        <taxon>Mollusca</taxon>
        <taxon>Bivalvia</taxon>
        <taxon>Autobranchia</taxon>
        <taxon>Pteriomorphia</taxon>
        <taxon>Arcoida</taxon>
        <taxon>Arcoidea</taxon>
        <taxon>Arcidae</taxon>
        <taxon>Tegillarca</taxon>
    </lineage>
</organism>
<proteinExistence type="predicted"/>
<keyword evidence="2" id="KW-1185">Reference proteome</keyword>
<dbReference type="EMBL" id="JARBDR010000018">
    <property type="protein sequence ID" value="KAJ8321878.1"/>
    <property type="molecule type" value="Genomic_DNA"/>
</dbReference>
<gene>
    <name evidence="1" type="ORF">KUTeg_000349</name>
</gene>
<evidence type="ECO:0000313" key="2">
    <source>
        <dbReference type="Proteomes" id="UP001217089"/>
    </source>
</evidence>
<evidence type="ECO:0000313" key="1">
    <source>
        <dbReference type="EMBL" id="KAJ8321878.1"/>
    </source>
</evidence>
<reference evidence="1 2" key="1">
    <citation type="submission" date="2022-12" db="EMBL/GenBank/DDBJ databases">
        <title>Chromosome-level genome of Tegillarca granosa.</title>
        <authorList>
            <person name="Kim J."/>
        </authorList>
    </citation>
    <scope>NUCLEOTIDE SEQUENCE [LARGE SCALE GENOMIC DNA]</scope>
    <source>
        <strain evidence="1">Teg-2019</strain>
        <tissue evidence="1">Adductor muscle</tissue>
    </source>
</reference>
<comment type="caution">
    <text evidence="1">The sequence shown here is derived from an EMBL/GenBank/DDBJ whole genome shotgun (WGS) entry which is preliminary data.</text>
</comment>
<accession>A0ABQ9FX98</accession>
<protein>
    <submittedName>
        <fullName evidence="1">Uncharacterized protein</fullName>
    </submittedName>
</protein>
<dbReference type="Proteomes" id="UP001217089">
    <property type="component" value="Unassembled WGS sequence"/>
</dbReference>
<name>A0ABQ9FX98_TEGGR</name>